<organism evidence="2 3">
    <name type="scientific">Paramecium sonneborni</name>
    <dbReference type="NCBI Taxonomy" id="65129"/>
    <lineage>
        <taxon>Eukaryota</taxon>
        <taxon>Sar</taxon>
        <taxon>Alveolata</taxon>
        <taxon>Ciliophora</taxon>
        <taxon>Intramacronucleata</taxon>
        <taxon>Oligohymenophorea</taxon>
        <taxon>Peniculida</taxon>
        <taxon>Parameciidae</taxon>
        <taxon>Paramecium</taxon>
    </lineage>
</organism>
<feature type="transmembrane region" description="Helical" evidence="1">
    <location>
        <begin position="205"/>
        <end position="223"/>
    </location>
</feature>
<name>A0A8S1K4T5_9CILI</name>
<keyword evidence="1" id="KW-0812">Transmembrane</keyword>
<dbReference type="OrthoDB" id="289215at2759"/>
<evidence type="ECO:0000313" key="2">
    <source>
        <dbReference type="EMBL" id="CAD8049403.1"/>
    </source>
</evidence>
<keyword evidence="3" id="KW-1185">Reference proteome</keyword>
<keyword evidence="1" id="KW-1133">Transmembrane helix</keyword>
<reference evidence="2" key="1">
    <citation type="submission" date="2021-01" db="EMBL/GenBank/DDBJ databases">
        <authorList>
            <consortium name="Genoscope - CEA"/>
            <person name="William W."/>
        </authorList>
    </citation>
    <scope>NUCLEOTIDE SEQUENCE</scope>
</reference>
<proteinExistence type="predicted"/>
<keyword evidence="1" id="KW-0472">Membrane</keyword>
<feature type="transmembrane region" description="Helical" evidence="1">
    <location>
        <begin position="141"/>
        <end position="160"/>
    </location>
</feature>
<gene>
    <name evidence="2" type="ORF">PSON_ATCC_30995.1.T0040091</name>
</gene>
<sequence>MYQCIVFPADYTPFKQELILTGSIVAFELLTYPIDFIGNRCIQRETYLSKSLIQESALIYSEVIHYLIFYDYWFKVYRLDLSLSKIVLRYYIFNYLYFKYAFKNYISPRFKDEDENKGFDITPENSTVYPLLRYAKMTDPLVLLLAATSNFIGMIASHPISILKIRLQNEILKQYDTKNYTQKMTEMSRICGNQLWIKTTFGSRFLYTYLQFIAEMGLFQFCLNKLGYEFMNVFRPNSDFKGNILNLGLSVIGSSILSTLLLQPIYLYQQRTVYQVITKQPKKSIKQFFTQIYQKEKFQGFLKGYIHNSFRSICRNSIAVGTLWAFATQANKERFRPSED</sequence>
<evidence type="ECO:0000256" key="1">
    <source>
        <dbReference type="SAM" id="Phobius"/>
    </source>
</evidence>
<dbReference type="EMBL" id="CAJJDN010000004">
    <property type="protein sequence ID" value="CAD8049403.1"/>
    <property type="molecule type" value="Genomic_DNA"/>
</dbReference>
<feature type="transmembrane region" description="Helical" evidence="1">
    <location>
        <begin position="244"/>
        <end position="268"/>
    </location>
</feature>
<accession>A0A8S1K4T5</accession>
<comment type="caution">
    <text evidence="2">The sequence shown here is derived from an EMBL/GenBank/DDBJ whole genome shotgun (WGS) entry which is preliminary data.</text>
</comment>
<protein>
    <recommendedName>
        <fullName evidence="4">Mitochondrial carrier protein</fullName>
    </recommendedName>
</protein>
<dbReference type="Proteomes" id="UP000692954">
    <property type="component" value="Unassembled WGS sequence"/>
</dbReference>
<evidence type="ECO:0008006" key="4">
    <source>
        <dbReference type="Google" id="ProtNLM"/>
    </source>
</evidence>
<evidence type="ECO:0000313" key="3">
    <source>
        <dbReference type="Proteomes" id="UP000692954"/>
    </source>
</evidence>
<dbReference type="AlphaFoldDB" id="A0A8S1K4T5"/>